<protein>
    <submittedName>
        <fullName evidence="1">Uncharacterized protein</fullName>
    </submittedName>
</protein>
<dbReference type="EMBL" id="JAWDJW010003078">
    <property type="protein sequence ID" value="KAK3077223.1"/>
    <property type="molecule type" value="Genomic_DNA"/>
</dbReference>
<dbReference type="Proteomes" id="UP001186974">
    <property type="component" value="Unassembled WGS sequence"/>
</dbReference>
<reference evidence="1" key="1">
    <citation type="submission" date="2024-09" db="EMBL/GenBank/DDBJ databases">
        <title>Black Yeasts Isolated from many extreme environments.</title>
        <authorList>
            <person name="Coleine C."/>
            <person name="Stajich J.E."/>
            <person name="Selbmann L."/>
        </authorList>
    </citation>
    <scope>NUCLEOTIDE SEQUENCE</scope>
    <source>
        <strain evidence="1">CCFEE 5737</strain>
    </source>
</reference>
<keyword evidence="2" id="KW-1185">Reference proteome</keyword>
<comment type="caution">
    <text evidence="1">The sequence shown here is derived from an EMBL/GenBank/DDBJ whole genome shotgun (WGS) entry which is preliminary data.</text>
</comment>
<feature type="non-terminal residue" evidence="1">
    <location>
        <position position="1"/>
    </location>
</feature>
<evidence type="ECO:0000313" key="1">
    <source>
        <dbReference type="EMBL" id="KAK3077223.1"/>
    </source>
</evidence>
<sequence>VWRVLGMKRRMGETVRRSLVVMGRWMLWRISWLMLSRLMTMRVRRRSWWRRSSRRGRDRRSGLRTLVVMRREVGVRARVRGGSRRRLHLLRPWRIWRDSLRACWGAI</sequence>
<evidence type="ECO:0000313" key="2">
    <source>
        <dbReference type="Proteomes" id="UP001186974"/>
    </source>
</evidence>
<proteinExistence type="predicted"/>
<name>A0ACC3DL46_9PEZI</name>
<gene>
    <name evidence="1" type="ORF">LTS18_010878</name>
</gene>
<accession>A0ACC3DL46</accession>
<organism evidence="1 2">
    <name type="scientific">Coniosporium uncinatum</name>
    <dbReference type="NCBI Taxonomy" id="93489"/>
    <lineage>
        <taxon>Eukaryota</taxon>
        <taxon>Fungi</taxon>
        <taxon>Dikarya</taxon>
        <taxon>Ascomycota</taxon>
        <taxon>Pezizomycotina</taxon>
        <taxon>Dothideomycetes</taxon>
        <taxon>Dothideomycetes incertae sedis</taxon>
        <taxon>Coniosporium</taxon>
    </lineage>
</organism>
<feature type="non-terminal residue" evidence="1">
    <location>
        <position position="107"/>
    </location>
</feature>